<dbReference type="STRING" id="1194083.BN12_1080007"/>
<evidence type="ECO:0000313" key="2">
    <source>
        <dbReference type="EMBL" id="CCH76130.1"/>
    </source>
</evidence>
<protein>
    <submittedName>
        <fullName evidence="2">Uncharacterized protein</fullName>
    </submittedName>
</protein>
<dbReference type="OrthoDB" id="9027184at2"/>
<dbReference type="RefSeq" id="WP_048552814.1">
    <property type="nucleotide sequence ID" value="NZ_HF570958.1"/>
</dbReference>
<keyword evidence="3" id="KW-1185">Reference proteome</keyword>
<gene>
    <name evidence="2" type="ORF">BN12_1080007</name>
</gene>
<comment type="caution">
    <text evidence="2">The sequence shown here is derived from an EMBL/GenBank/DDBJ whole genome shotgun (WGS) entry which is preliminary data.</text>
</comment>
<feature type="region of interest" description="Disordered" evidence="1">
    <location>
        <begin position="369"/>
        <end position="388"/>
    </location>
</feature>
<proteinExistence type="predicted"/>
<accession>A0A077LW14</accession>
<organism evidence="2 3">
    <name type="scientific">Nostocoides japonicum T1-X7</name>
    <dbReference type="NCBI Taxonomy" id="1194083"/>
    <lineage>
        <taxon>Bacteria</taxon>
        <taxon>Bacillati</taxon>
        <taxon>Actinomycetota</taxon>
        <taxon>Actinomycetes</taxon>
        <taxon>Micrococcales</taxon>
        <taxon>Intrasporangiaceae</taxon>
        <taxon>Nostocoides</taxon>
    </lineage>
</organism>
<dbReference type="AlphaFoldDB" id="A0A077LW14"/>
<sequence>MTDYNAWSQPEQPTASAVLRPRALFAGGPVVGLRAASATASGSVRTVSVWLYADPQPGLVDPALWGFDGSPTVTVVAPGTVVPAGTDVDGNPVPAHLELPVSAGGGGLPGLAPYRLGVDPVGLGALGLSLDPLRRYLPVRLRPECGDVPDCITVPDPSGPLTPPDYDTTARDDTALRAMLVERLGALQPGYDPSPADVTITLVELMAHLGDLLAYRQDRAATESWLGTARRRASVTRHARLVDFAVPPATSAATVVQVLVSHPDLTATDASFVVEPGDVATSAAGSPDAEPDAAHFTVETPAPAVVRASHGEVALHDWGEVDAVLPVGATSAILVRPPAADGLAVADWLPAGSLVGFEVVDPGPAGEQTAWATRTRPWPPDDGTGGQTRTPLASYPAQVVTATHVVEMTDPLAPALPLVRVFWDASEALTDELPVSITTADGTPRVAVARLGLLPAHHGLPVDGADAIVPHDRLTGDVPDPGVTEVSDYWLPRAAGAGLSCAPGGRPWQLDSSVLLPSGVAVEATRVTSLLRAPSDGFAVVVDHDDDDPPLLRFTTGTLGVAPPAGSAVTVRYQVGSGPWGNVAPSTLTRLVRTTTSPGLPLVWLEAGAGVTARNLMPGVGGGVALPLDDVRRDAPQAYAAEPRRAVLVSDLPAFALTVPDVERAAAERDWSGSWPVGVVAVETTDDLADPAVDAAVEQVLDAVRMAGTEVVTVPATPVGLLVALTVCLTPSTDSATARLLILAALRPGRPGAVFAPESHTLGSSVYLSTVVAAVAAIPGVDAVRVTEARRLSDPPGGNASVLAMAPDEIAVCDDDASAPTRGRIELTIEGGR</sequence>
<reference evidence="2 3" key="1">
    <citation type="journal article" date="2013" name="ISME J.">
        <title>A metabolic model for members of the genus Tetrasphaera involved in enhanced biological phosphorus removal.</title>
        <authorList>
            <person name="Kristiansen R."/>
            <person name="Nguyen H.T.T."/>
            <person name="Saunders A.M."/>
            <person name="Nielsen J.L."/>
            <person name="Wimmer R."/>
            <person name="Le V.Q."/>
            <person name="McIlroy S.J."/>
            <person name="Petrovski S."/>
            <person name="Seviour R.J."/>
            <person name="Calteau A."/>
            <person name="Nielsen K.L."/>
            <person name="Nielsen P.H."/>
        </authorList>
    </citation>
    <scope>NUCLEOTIDE SEQUENCE [LARGE SCALE GENOMIC DNA]</scope>
    <source>
        <strain evidence="2 3">T1-X7</strain>
    </source>
</reference>
<evidence type="ECO:0000256" key="1">
    <source>
        <dbReference type="SAM" id="MobiDB-lite"/>
    </source>
</evidence>
<evidence type="ECO:0000313" key="3">
    <source>
        <dbReference type="Proteomes" id="UP000035721"/>
    </source>
</evidence>
<dbReference type="Proteomes" id="UP000035721">
    <property type="component" value="Unassembled WGS sequence"/>
</dbReference>
<name>A0A077LW14_9MICO</name>
<dbReference type="EMBL" id="CAJB01000011">
    <property type="protein sequence ID" value="CCH76130.1"/>
    <property type="molecule type" value="Genomic_DNA"/>
</dbReference>